<reference evidence="2 3" key="1">
    <citation type="submission" date="2023-04" db="EMBL/GenBank/DDBJ databases">
        <title>Marinobulbifer ophiurae gen. nov., sp. Nov., isolate from tissue of brittle star Ophioplocus japonicus.</title>
        <authorList>
            <person name="Kawano K."/>
            <person name="Sawayama S."/>
            <person name="Nakagawa S."/>
        </authorList>
    </citation>
    <scope>NUCLEOTIDE SEQUENCE [LARGE SCALE GENOMIC DNA]</scope>
    <source>
        <strain evidence="2 3">NKW57</strain>
    </source>
</reference>
<keyword evidence="3" id="KW-1185">Reference proteome</keyword>
<keyword evidence="1" id="KW-0732">Signal</keyword>
<dbReference type="RefSeq" id="WP_285762509.1">
    <property type="nucleotide sequence ID" value="NZ_BSYJ01000001.1"/>
</dbReference>
<organism evidence="2 3">
    <name type="scientific">Biformimicrobium ophioploci</name>
    <dbReference type="NCBI Taxonomy" id="3036711"/>
    <lineage>
        <taxon>Bacteria</taxon>
        <taxon>Pseudomonadati</taxon>
        <taxon>Pseudomonadota</taxon>
        <taxon>Gammaproteobacteria</taxon>
        <taxon>Cellvibrionales</taxon>
        <taxon>Microbulbiferaceae</taxon>
        <taxon>Biformimicrobium</taxon>
    </lineage>
</organism>
<gene>
    <name evidence="2" type="ORF">MNKW57_03110</name>
</gene>
<evidence type="ECO:0000313" key="2">
    <source>
        <dbReference type="EMBL" id="GMG85990.1"/>
    </source>
</evidence>
<sequence length="206" mass="23453">MVRLACLLFLVSGLLLVPDTAIAGTENFGGFKSRFTISDWHGSWLIARDGSARHVWSLNEDGSGRVYAFTREQGGQPAFSYGYDVSWYYDPYTGMANIKTGRRLVCRRGKVYPYFLTLKSYESDYKVESRNVWQTTWTEASIGDNTLHKSRIVFVGRLHDWINPQGGQPCPLLPDAELESALEIMVEELLLKEQQQGYPTEKQPEE</sequence>
<evidence type="ECO:0000313" key="3">
    <source>
        <dbReference type="Proteomes" id="UP001224392"/>
    </source>
</evidence>
<feature type="chain" id="PRO_5046346040" evidence="1">
    <location>
        <begin position="24"/>
        <end position="206"/>
    </location>
</feature>
<evidence type="ECO:0000256" key="1">
    <source>
        <dbReference type="SAM" id="SignalP"/>
    </source>
</evidence>
<proteinExistence type="predicted"/>
<protein>
    <submittedName>
        <fullName evidence="2">Uncharacterized protein</fullName>
    </submittedName>
</protein>
<feature type="signal peptide" evidence="1">
    <location>
        <begin position="1"/>
        <end position="23"/>
    </location>
</feature>
<name>A0ABQ6LV83_9GAMM</name>
<dbReference type="EMBL" id="BSYJ01000001">
    <property type="protein sequence ID" value="GMG85990.1"/>
    <property type="molecule type" value="Genomic_DNA"/>
</dbReference>
<dbReference type="Proteomes" id="UP001224392">
    <property type="component" value="Unassembled WGS sequence"/>
</dbReference>
<comment type="caution">
    <text evidence="2">The sequence shown here is derived from an EMBL/GenBank/DDBJ whole genome shotgun (WGS) entry which is preliminary data.</text>
</comment>
<accession>A0ABQ6LV83</accession>